<organism evidence="1 2">
    <name type="scientific">Raoultella planticola</name>
    <name type="common">Klebsiella planticola</name>
    <dbReference type="NCBI Taxonomy" id="575"/>
    <lineage>
        <taxon>Bacteria</taxon>
        <taxon>Pseudomonadati</taxon>
        <taxon>Pseudomonadota</taxon>
        <taxon>Gammaproteobacteria</taxon>
        <taxon>Enterobacterales</taxon>
        <taxon>Enterobacteriaceae</taxon>
        <taxon>Klebsiella/Raoultella group</taxon>
        <taxon>Raoultella</taxon>
    </lineage>
</organism>
<dbReference type="Proteomes" id="UP000345637">
    <property type="component" value="Unassembled WGS sequence"/>
</dbReference>
<gene>
    <name evidence="1" type="ORF">NCTC12998_03412</name>
</gene>
<dbReference type="EMBL" id="CAADJE010000023">
    <property type="protein sequence ID" value="VFS67759.1"/>
    <property type="molecule type" value="Genomic_DNA"/>
</dbReference>
<sequence length="49" mass="5472">MLPETPAGRRREGAAFIRDHLINVTDKVFDDFAGAQVNPHQINTLLGIR</sequence>
<accession>A0A485BFV3</accession>
<proteinExistence type="predicted"/>
<name>A0A485BFV3_RAOPL</name>
<dbReference type="AlphaFoldDB" id="A0A485BFV3"/>
<protein>
    <submittedName>
        <fullName evidence="1">Uncharacterized protein</fullName>
    </submittedName>
</protein>
<reference evidence="1 2" key="1">
    <citation type="submission" date="2019-03" db="EMBL/GenBank/DDBJ databases">
        <authorList>
            <consortium name="Pathogen Informatics"/>
        </authorList>
    </citation>
    <scope>NUCLEOTIDE SEQUENCE [LARGE SCALE GENOMIC DNA]</scope>
    <source>
        <strain evidence="1 2">NCTC12998</strain>
    </source>
</reference>
<evidence type="ECO:0000313" key="1">
    <source>
        <dbReference type="EMBL" id="VFS67759.1"/>
    </source>
</evidence>
<evidence type="ECO:0000313" key="2">
    <source>
        <dbReference type="Proteomes" id="UP000345637"/>
    </source>
</evidence>